<dbReference type="InterPro" id="IPR002571">
    <property type="entry name" value="HrcA"/>
</dbReference>
<dbReference type="SUPFAM" id="SSF46785">
    <property type="entry name" value="Winged helix' DNA-binding domain"/>
    <property type="match status" value="1"/>
</dbReference>
<dbReference type="AlphaFoldDB" id="C4G951"/>
<feature type="domain" description="Heat-inducible transcription repressor HrcA C-terminal" evidence="6">
    <location>
        <begin position="110"/>
        <end position="337"/>
    </location>
</feature>
<dbReference type="PIRSF" id="PIRSF005485">
    <property type="entry name" value="HrcA"/>
    <property type="match status" value="1"/>
</dbReference>
<dbReference type="GO" id="GO:0003677">
    <property type="term" value="F:DNA binding"/>
    <property type="evidence" value="ECO:0007669"/>
    <property type="project" value="InterPro"/>
</dbReference>
<evidence type="ECO:0000256" key="4">
    <source>
        <dbReference type="ARBA" id="ARBA00023163"/>
    </source>
</evidence>
<dbReference type="NCBIfam" id="TIGR00331">
    <property type="entry name" value="hrcA"/>
    <property type="match status" value="1"/>
</dbReference>
<keyword evidence="9" id="KW-1185">Reference proteome</keyword>
<dbReference type="EMBL" id="ACIP02000001">
    <property type="protein sequence ID" value="EEP29148.1"/>
    <property type="molecule type" value="Genomic_DNA"/>
</dbReference>
<dbReference type="SUPFAM" id="SSF55781">
    <property type="entry name" value="GAF domain-like"/>
    <property type="match status" value="1"/>
</dbReference>
<dbReference type="Proteomes" id="UP000003494">
    <property type="component" value="Unassembled WGS sequence"/>
</dbReference>
<name>C4G951_9FIRM</name>
<dbReference type="PANTHER" id="PTHR34824:SF1">
    <property type="entry name" value="HEAT-INDUCIBLE TRANSCRIPTION REPRESSOR HRCA"/>
    <property type="match status" value="1"/>
</dbReference>
<feature type="domain" description="Winged helix-turn-helix transcription repressor HrcA DNA-binding" evidence="7">
    <location>
        <begin position="10"/>
        <end position="81"/>
    </location>
</feature>
<protein>
    <recommendedName>
        <fullName evidence="5">Heat-inducible transcription repressor HrcA</fullName>
    </recommendedName>
</protein>
<dbReference type="InterPro" id="IPR021153">
    <property type="entry name" value="HrcA_C"/>
</dbReference>
<dbReference type="Pfam" id="PF03444">
    <property type="entry name" value="WHD_HrcA"/>
    <property type="match status" value="1"/>
</dbReference>
<proteinExistence type="inferred from homology"/>
<reference evidence="8" key="1">
    <citation type="submission" date="2009-04" db="EMBL/GenBank/DDBJ databases">
        <authorList>
            <person name="Weinstock G."/>
            <person name="Sodergren E."/>
            <person name="Clifton S."/>
            <person name="Fulton L."/>
            <person name="Fulton B."/>
            <person name="Courtney L."/>
            <person name="Fronick C."/>
            <person name="Harrison M."/>
            <person name="Strong C."/>
            <person name="Farmer C."/>
            <person name="Delahaunty K."/>
            <person name="Markovic C."/>
            <person name="Hall O."/>
            <person name="Minx P."/>
            <person name="Tomlinson C."/>
            <person name="Mitreva M."/>
            <person name="Nelson J."/>
            <person name="Hou S."/>
            <person name="Wollam A."/>
            <person name="Pepin K.H."/>
            <person name="Johnson M."/>
            <person name="Bhonagiri V."/>
            <person name="Nash W.E."/>
            <person name="Warren W."/>
            <person name="Chinwalla A."/>
            <person name="Mardis E.R."/>
            <person name="Wilson R.K."/>
        </authorList>
    </citation>
    <scope>NUCLEOTIDE SEQUENCE [LARGE SCALE GENOMIC DNA]</scope>
    <source>
        <strain evidence="8">DSM 14600</strain>
    </source>
</reference>
<dbReference type="Pfam" id="PF01628">
    <property type="entry name" value="HrcA"/>
    <property type="match status" value="1"/>
</dbReference>
<dbReference type="eggNOG" id="COG1420">
    <property type="taxonomic scope" value="Bacteria"/>
</dbReference>
<dbReference type="InterPro" id="IPR023120">
    <property type="entry name" value="WHTH_transcript_rep_HrcA_IDD"/>
</dbReference>
<dbReference type="InterPro" id="IPR036388">
    <property type="entry name" value="WH-like_DNA-bd_sf"/>
</dbReference>
<dbReference type="RefSeq" id="WP_006905536.1">
    <property type="nucleotide sequence ID" value="NZ_GG665866.1"/>
</dbReference>
<dbReference type="HOGENOM" id="CLU_050019_1_0_9"/>
<comment type="function">
    <text evidence="5">Negative regulator of class I heat shock genes (grpE-dnaK-dnaJ and groELS operons). Prevents heat-shock induction of these operons.</text>
</comment>
<organism evidence="8 9">
    <name type="scientific">Shuttleworthella satelles DSM 14600</name>
    <dbReference type="NCBI Taxonomy" id="626523"/>
    <lineage>
        <taxon>Bacteria</taxon>
        <taxon>Bacillati</taxon>
        <taxon>Bacillota</taxon>
        <taxon>Clostridia</taxon>
        <taxon>Lachnospirales</taxon>
        <taxon>Lachnospiraceae</taxon>
        <taxon>Shuttleworthella</taxon>
    </lineage>
</organism>
<evidence type="ECO:0000256" key="3">
    <source>
        <dbReference type="ARBA" id="ARBA00023016"/>
    </source>
</evidence>
<evidence type="ECO:0000256" key="2">
    <source>
        <dbReference type="ARBA" id="ARBA00023015"/>
    </source>
</evidence>
<keyword evidence="3 5" id="KW-0346">Stress response</keyword>
<gene>
    <name evidence="5 8" type="primary">hrcA</name>
    <name evidence="8" type="ORF">GCWU000342_00501</name>
</gene>
<evidence type="ECO:0000256" key="1">
    <source>
        <dbReference type="ARBA" id="ARBA00022491"/>
    </source>
</evidence>
<keyword evidence="4 5" id="KW-0804">Transcription</keyword>
<keyword evidence="2 5" id="KW-0805">Transcription regulation</keyword>
<dbReference type="GO" id="GO:0045892">
    <property type="term" value="P:negative regulation of DNA-templated transcription"/>
    <property type="evidence" value="ECO:0007669"/>
    <property type="project" value="UniProtKB-UniRule"/>
</dbReference>
<dbReference type="InterPro" id="IPR005104">
    <property type="entry name" value="WHTH_HrcA_DNA-bd"/>
</dbReference>
<accession>C4G951</accession>
<evidence type="ECO:0000259" key="7">
    <source>
        <dbReference type="Pfam" id="PF03444"/>
    </source>
</evidence>
<evidence type="ECO:0000313" key="8">
    <source>
        <dbReference type="EMBL" id="EEP29148.1"/>
    </source>
</evidence>
<dbReference type="Gene3D" id="3.30.450.40">
    <property type="match status" value="1"/>
</dbReference>
<dbReference type="HAMAP" id="MF_00081">
    <property type="entry name" value="HrcA"/>
    <property type="match status" value="1"/>
</dbReference>
<evidence type="ECO:0000256" key="5">
    <source>
        <dbReference type="HAMAP-Rule" id="MF_00081"/>
    </source>
</evidence>
<evidence type="ECO:0000259" key="6">
    <source>
        <dbReference type="Pfam" id="PF01628"/>
    </source>
</evidence>
<dbReference type="STRING" id="626523.GCWU000342_00501"/>
<comment type="caution">
    <text evidence="8">The sequence shown here is derived from an EMBL/GenBank/DDBJ whole genome shotgun (WGS) entry which is preliminary data.</text>
</comment>
<dbReference type="InterPro" id="IPR029016">
    <property type="entry name" value="GAF-like_dom_sf"/>
</dbReference>
<keyword evidence="1 5" id="KW-0678">Repressor</keyword>
<dbReference type="PANTHER" id="PTHR34824">
    <property type="entry name" value="HEAT-INDUCIBLE TRANSCRIPTION REPRESSOR HRCA"/>
    <property type="match status" value="1"/>
</dbReference>
<sequence length="356" mass="39369">MADSGQGIEELSERKSKILHAIIQNYLESGEPVGSRTISKLEGVSLSSATIRNEMSDLEEMGYIIRPHTSAGRIPTDQGYRFYVDHLMAEKDQEVTELKDFVIQKTEKMDKVLQQVAKFLANTTQYTSLISAPAVSKNRIKFLQLSQVNEHQILAVIMMGGNMVKSRLIEVKSILSGENLLKLNMLLNNSLNGLTAQEINLTTISRMQEQAGIHEDIVAEVLKTIPETLREDDGLEIYTSGATNIFKYPELSDAQKASTFISTFEEKGQLAELINDVQEQSANNPDSTGIQVYIGNESPIGNMPDCSVVTANYDLGDGVRGTIGIVGPKRMDYAKVMGSLKELKSKLSEIMEDARE</sequence>
<dbReference type="InterPro" id="IPR036390">
    <property type="entry name" value="WH_DNA-bd_sf"/>
</dbReference>
<evidence type="ECO:0000313" key="9">
    <source>
        <dbReference type="Proteomes" id="UP000003494"/>
    </source>
</evidence>
<comment type="similarity">
    <text evidence="5">Belongs to the HrcA family.</text>
</comment>
<dbReference type="Gene3D" id="3.30.390.60">
    <property type="entry name" value="Heat-inducible transcription repressor hrca homolog, domain 3"/>
    <property type="match status" value="1"/>
</dbReference>
<dbReference type="Gene3D" id="1.10.10.10">
    <property type="entry name" value="Winged helix-like DNA-binding domain superfamily/Winged helix DNA-binding domain"/>
    <property type="match status" value="1"/>
</dbReference>